<comment type="function">
    <text evidence="4">Involved in the assembly of lipopolysaccharide (LPS). Required for the translocation of LPS from the inner membrane to the outer membrane. May form a bridge between the inner membrane and the outer membrane, via interactions with LptC and LptD, thereby facilitating LPS transfer across the periplasm.</text>
</comment>
<dbReference type="Proteomes" id="UP000613743">
    <property type="component" value="Unassembled WGS sequence"/>
</dbReference>
<dbReference type="Pfam" id="PF03968">
    <property type="entry name" value="LptD_N"/>
    <property type="match status" value="1"/>
</dbReference>
<comment type="subcellular location">
    <subcellularLocation>
        <location evidence="4">Periplasm</location>
    </subcellularLocation>
</comment>
<organism evidence="7 8">
    <name type="scientific">Shewanella gelidii</name>
    <dbReference type="NCBI Taxonomy" id="1642821"/>
    <lineage>
        <taxon>Bacteria</taxon>
        <taxon>Pseudomonadati</taxon>
        <taxon>Pseudomonadota</taxon>
        <taxon>Gammaproteobacteria</taxon>
        <taxon>Alteromonadales</taxon>
        <taxon>Shewanellaceae</taxon>
        <taxon>Shewanella</taxon>
    </lineage>
</organism>
<reference evidence="7" key="1">
    <citation type="journal article" date="2014" name="Int. J. Syst. Evol. Microbiol.">
        <title>Complete genome sequence of Corynebacterium casei LMG S-19264T (=DSM 44701T), isolated from a smear-ripened cheese.</title>
        <authorList>
            <consortium name="US DOE Joint Genome Institute (JGI-PGF)"/>
            <person name="Walter F."/>
            <person name="Albersmeier A."/>
            <person name="Kalinowski J."/>
            <person name="Ruckert C."/>
        </authorList>
    </citation>
    <scope>NUCLEOTIDE SEQUENCE</scope>
    <source>
        <strain evidence="7">JCM 30804</strain>
    </source>
</reference>
<name>A0A917JP04_9GAMM</name>
<dbReference type="InterPro" id="IPR014340">
    <property type="entry name" value="LptA"/>
</dbReference>
<reference evidence="7" key="2">
    <citation type="submission" date="2020-09" db="EMBL/GenBank/DDBJ databases">
        <authorList>
            <person name="Sun Q."/>
            <person name="Ohkuma M."/>
        </authorList>
    </citation>
    <scope>NUCLEOTIDE SEQUENCE</scope>
    <source>
        <strain evidence="7">JCM 30804</strain>
    </source>
</reference>
<dbReference type="PANTHER" id="PTHR36504">
    <property type="entry name" value="LIPOPOLYSACCHARIDE EXPORT SYSTEM PROTEIN LPTA"/>
    <property type="match status" value="1"/>
</dbReference>
<dbReference type="GO" id="GO:0017089">
    <property type="term" value="F:glycolipid transfer activity"/>
    <property type="evidence" value="ECO:0007669"/>
    <property type="project" value="TreeGrafter"/>
</dbReference>
<dbReference type="Gene3D" id="2.60.450.10">
    <property type="entry name" value="Lipopolysaccharide (LPS) transport protein A like domain"/>
    <property type="match status" value="1"/>
</dbReference>
<feature type="chain" id="PRO_5038200604" description="Lipopolysaccharide export system protein LptA" evidence="4">
    <location>
        <begin position="22"/>
        <end position="195"/>
    </location>
</feature>
<evidence type="ECO:0000313" key="7">
    <source>
        <dbReference type="EMBL" id="GGI79597.1"/>
    </source>
</evidence>
<dbReference type="GO" id="GO:0043165">
    <property type="term" value="P:Gram-negative-bacterium-type cell outer membrane assembly"/>
    <property type="evidence" value="ECO:0007669"/>
    <property type="project" value="UniProtKB-UniRule"/>
</dbReference>
<sequence precursor="true">MKRTKLMIAAILCTVSVGAIAKQGDLKQQVKVQAVKQNGDIKNNQVIYYGPVEVTQGSIKINADELRAFTEKKSNNSVIVATGTPATYSQEMDDGRIATASANEIRYEIDKRTMTLKGDATLDQAGSKVSASQIRYDIARQQLIAESSGQGDDRVITIIKPQNYEELPTEGVPQTEQPKNNEPDTAPMPKEPESK</sequence>
<dbReference type="InterPro" id="IPR052037">
    <property type="entry name" value="LPS_export_LptA"/>
</dbReference>
<feature type="region of interest" description="Disordered" evidence="5">
    <location>
        <begin position="146"/>
        <end position="195"/>
    </location>
</feature>
<dbReference type="AlphaFoldDB" id="A0A917JP04"/>
<feature type="domain" description="Organic solvent tolerance-like N-terminal" evidence="6">
    <location>
        <begin position="31"/>
        <end position="141"/>
    </location>
</feature>
<dbReference type="EMBL" id="BMPZ01000003">
    <property type="protein sequence ID" value="GGI79597.1"/>
    <property type="molecule type" value="Genomic_DNA"/>
</dbReference>
<gene>
    <name evidence="4 7" type="primary">lptA</name>
    <name evidence="7" type="ORF">GCM10009332_16250</name>
</gene>
<evidence type="ECO:0000256" key="3">
    <source>
        <dbReference type="ARBA" id="ARBA00022764"/>
    </source>
</evidence>
<protein>
    <recommendedName>
        <fullName evidence="4">Lipopolysaccharide export system protein LptA</fullName>
    </recommendedName>
</protein>
<dbReference type="GO" id="GO:0030288">
    <property type="term" value="C:outer membrane-bounded periplasmic space"/>
    <property type="evidence" value="ECO:0007669"/>
    <property type="project" value="TreeGrafter"/>
</dbReference>
<dbReference type="HAMAP" id="MF_01914">
    <property type="entry name" value="LPS_assembly_LptA"/>
    <property type="match status" value="1"/>
</dbReference>
<keyword evidence="2 4" id="KW-0732">Signal</keyword>
<feature type="signal peptide" evidence="4">
    <location>
        <begin position="1"/>
        <end position="21"/>
    </location>
</feature>
<evidence type="ECO:0000256" key="5">
    <source>
        <dbReference type="SAM" id="MobiDB-lite"/>
    </source>
</evidence>
<accession>A0A917JP04</accession>
<dbReference type="GO" id="GO:0015920">
    <property type="term" value="P:lipopolysaccharide transport"/>
    <property type="evidence" value="ECO:0007669"/>
    <property type="project" value="UniProtKB-UniRule"/>
</dbReference>
<keyword evidence="1 4" id="KW-0813">Transport</keyword>
<proteinExistence type="inferred from homology"/>
<dbReference type="PANTHER" id="PTHR36504:SF1">
    <property type="entry name" value="LIPOPOLYSACCHARIDE EXPORT SYSTEM PROTEIN LPTA"/>
    <property type="match status" value="1"/>
</dbReference>
<comment type="subunit">
    <text evidence="4">Component of the lipopolysaccharide transport and assembly complex.</text>
</comment>
<keyword evidence="8" id="KW-1185">Reference proteome</keyword>
<evidence type="ECO:0000256" key="2">
    <source>
        <dbReference type="ARBA" id="ARBA00022729"/>
    </source>
</evidence>
<dbReference type="NCBIfam" id="TIGR03002">
    <property type="entry name" value="outer_YhbN_LptA"/>
    <property type="match status" value="1"/>
</dbReference>
<evidence type="ECO:0000256" key="4">
    <source>
        <dbReference type="HAMAP-Rule" id="MF_01914"/>
    </source>
</evidence>
<evidence type="ECO:0000256" key="1">
    <source>
        <dbReference type="ARBA" id="ARBA00022448"/>
    </source>
</evidence>
<dbReference type="GO" id="GO:0009279">
    <property type="term" value="C:cell outer membrane"/>
    <property type="evidence" value="ECO:0007669"/>
    <property type="project" value="TreeGrafter"/>
</dbReference>
<evidence type="ECO:0000259" key="6">
    <source>
        <dbReference type="Pfam" id="PF03968"/>
    </source>
</evidence>
<keyword evidence="3 4" id="KW-0574">Periplasm</keyword>
<dbReference type="RefSeq" id="WP_188919686.1">
    <property type="nucleotide sequence ID" value="NZ_BMPZ01000003.1"/>
</dbReference>
<evidence type="ECO:0000313" key="8">
    <source>
        <dbReference type="Proteomes" id="UP000613743"/>
    </source>
</evidence>
<dbReference type="GO" id="GO:0001530">
    <property type="term" value="F:lipopolysaccharide binding"/>
    <property type="evidence" value="ECO:0007669"/>
    <property type="project" value="InterPro"/>
</dbReference>
<comment type="similarity">
    <text evidence="4">Belongs to the LptA family.</text>
</comment>
<dbReference type="InterPro" id="IPR005653">
    <property type="entry name" value="OstA-like_N"/>
</dbReference>
<comment type="caution">
    <text evidence="7">The sequence shown here is derived from an EMBL/GenBank/DDBJ whole genome shotgun (WGS) entry which is preliminary data.</text>
</comment>